<feature type="region of interest" description="Disordered" evidence="1">
    <location>
        <begin position="168"/>
        <end position="198"/>
    </location>
</feature>
<evidence type="ECO:0000256" key="1">
    <source>
        <dbReference type="SAM" id="MobiDB-lite"/>
    </source>
</evidence>
<accession>A0AAW1PDJ6</accession>
<feature type="compositionally biased region" description="Basic and acidic residues" evidence="1">
    <location>
        <begin position="174"/>
        <end position="198"/>
    </location>
</feature>
<name>A0AAW1PDJ6_9CHLO</name>
<proteinExistence type="predicted"/>
<feature type="compositionally biased region" description="Basic and acidic residues" evidence="1">
    <location>
        <begin position="285"/>
        <end position="296"/>
    </location>
</feature>
<dbReference type="AlphaFoldDB" id="A0AAW1PDJ6"/>
<feature type="region of interest" description="Disordered" evidence="1">
    <location>
        <begin position="1"/>
        <end position="152"/>
    </location>
</feature>
<gene>
    <name evidence="2" type="ORF">WJX72_010847</name>
</gene>
<keyword evidence="3" id="KW-1185">Reference proteome</keyword>
<reference evidence="2 3" key="1">
    <citation type="journal article" date="2024" name="Nat. Commun.">
        <title>Phylogenomics reveals the evolutionary origins of lichenization in chlorophyte algae.</title>
        <authorList>
            <person name="Puginier C."/>
            <person name="Libourel C."/>
            <person name="Otte J."/>
            <person name="Skaloud P."/>
            <person name="Haon M."/>
            <person name="Grisel S."/>
            <person name="Petersen M."/>
            <person name="Berrin J.G."/>
            <person name="Delaux P.M."/>
            <person name="Dal Grande F."/>
            <person name="Keller J."/>
        </authorList>
    </citation>
    <scope>NUCLEOTIDE SEQUENCE [LARGE SCALE GENOMIC DNA]</scope>
    <source>
        <strain evidence="2 3">SAG 2043</strain>
    </source>
</reference>
<protein>
    <submittedName>
        <fullName evidence="2">Uncharacterized protein</fullName>
    </submittedName>
</protein>
<sequence length="698" mass="76754">MAVKSKGPKASLRFKKNLPNDYSYRKDFFVPPAKPEGASPGPSATNKQATHGHPLEGQALFPRGDLLNLKRPVPATSSPGMALNKQKQKEDTPPQPHDVSQSNDDEKPLSKRPRLAPGTYAQETSSQETMPYNANGPEPRVLLARQPTRPHPAPAEAFLEASRLHDLAPSSKRRITEKAMKELQVEDERQRRQEADKADRMLRLDQAQVAQRFPELMQRIEEEQRFDAHLGDIGEYLKDEEWFEAHLGAVSEVLEDQEGELPGDPPPQVVQVEFPYPSMPPKPQKAGEPKKPRKPEPAAGKQSKAAGNPGGASLFALRNPEALEKLNAIYGQGDRIHTPLEPADKALPTDFNIVLQQHCAKVDLGNLLDDLPGLPQLCYDAVMQAVEEEDALHQSNKKDPHICIDEHTIQNLIDDKPDGPMARLREQLDRAIKQQLENVEELKYMRILLYFANGTTAELKFAFHPDGWGLSPVSPGVRTLVHVNFAMPNTASALYVKDFRTGEVVPVPLPPGWALISDQVFCGVLPYNTQGSHLHHAHLPEKGTKMMTIVLNHSTKGRPILPESDPEPLPGASAPYGACAGLRVPSLDMPASLAPSSKARSTMGRNGGKSRVDNLREAGKLEERMSELSEAARAKWAKEREAAVKNGKTCGGINGCGKTLGLEHFKPAAGRPGYDVMCIDCRAAYNAAYKAKIRPGHH</sequence>
<feature type="compositionally biased region" description="Polar residues" evidence="1">
    <location>
        <begin position="121"/>
        <end position="132"/>
    </location>
</feature>
<feature type="region of interest" description="Disordered" evidence="1">
    <location>
        <begin position="592"/>
        <end position="612"/>
    </location>
</feature>
<dbReference type="Proteomes" id="UP001489004">
    <property type="component" value="Unassembled WGS sequence"/>
</dbReference>
<dbReference type="EMBL" id="JALJOR010000014">
    <property type="protein sequence ID" value="KAK9806344.1"/>
    <property type="molecule type" value="Genomic_DNA"/>
</dbReference>
<feature type="region of interest" description="Disordered" evidence="1">
    <location>
        <begin position="257"/>
        <end position="313"/>
    </location>
</feature>
<comment type="caution">
    <text evidence="2">The sequence shown here is derived from an EMBL/GenBank/DDBJ whole genome shotgun (WGS) entry which is preliminary data.</text>
</comment>
<evidence type="ECO:0000313" key="2">
    <source>
        <dbReference type="EMBL" id="KAK9806344.1"/>
    </source>
</evidence>
<feature type="compositionally biased region" description="Polar residues" evidence="1">
    <location>
        <begin position="594"/>
        <end position="604"/>
    </location>
</feature>
<organism evidence="2 3">
    <name type="scientific">[Myrmecia] bisecta</name>
    <dbReference type="NCBI Taxonomy" id="41462"/>
    <lineage>
        <taxon>Eukaryota</taxon>
        <taxon>Viridiplantae</taxon>
        <taxon>Chlorophyta</taxon>
        <taxon>core chlorophytes</taxon>
        <taxon>Trebouxiophyceae</taxon>
        <taxon>Trebouxiales</taxon>
        <taxon>Trebouxiaceae</taxon>
        <taxon>Myrmecia</taxon>
    </lineage>
</organism>
<evidence type="ECO:0000313" key="3">
    <source>
        <dbReference type="Proteomes" id="UP001489004"/>
    </source>
</evidence>